<feature type="domain" description="LysM" evidence="2">
    <location>
        <begin position="336"/>
        <end position="388"/>
    </location>
</feature>
<comment type="caution">
    <text evidence="3">The sequence shown here is derived from an EMBL/GenBank/DDBJ whole genome shotgun (WGS) entry which is preliminary data.</text>
</comment>
<evidence type="ECO:0000256" key="1">
    <source>
        <dbReference type="SAM" id="Phobius"/>
    </source>
</evidence>
<dbReference type="InterPro" id="IPR018392">
    <property type="entry name" value="LysM"/>
</dbReference>
<dbReference type="PANTHER" id="PTHR33734:SF22">
    <property type="entry name" value="MEMBRANE-BOUND LYTIC MUREIN TRANSGLYCOSYLASE D"/>
    <property type="match status" value="1"/>
</dbReference>
<dbReference type="Pfam" id="PF01476">
    <property type="entry name" value="LysM"/>
    <property type="match status" value="2"/>
</dbReference>
<keyword evidence="1" id="KW-1133">Transmembrane helix</keyword>
<organism evidence="3 4">
    <name type="scientific">Aliivibrio sifiae</name>
    <dbReference type="NCBI Taxonomy" id="566293"/>
    <lineage>
        <taxon>Bacteria</taxon>
        <taxon>Pseudomonadati</taxon>
        <taxon>Pseudomonadota</taxon>
        <taxon>Gammaproteobacteria</taxon>
        <taxon>Vibrionales</taxon>
        <taxon>Vibrionaceae</taxon>
        <taxon>Aliivibrio</taxon>
    </lineage>
</organism>
<dbReference type="PANTHER" id="PTHR33734">
    <property type="entry name" value="LYSM DOMAIN-CONTAINING GPI-ANCHORED PROTEIN 2"/>
    <property type="match status" value="1"/>
</dbReference>
<dbReference type="SMART" id="SM00257">
    <property type="entry name" value="LysM"/>
    <property type="match status" value="2"/>
</dbReference>
<gene>
    <name evidence="3" type="ORF">BTO22_10060</name>
</gene>
<dbReference type="PROSITE" id="PS51782">
    <property type="entry name" value="LYSM"/>
    <property type="match status" value="2"/>
</dbReference>
<evidence type="ECO:0000313" key="4">
    <source>
        <dbReference type="Proteomes" id="UP000239263"/>
    </source>
</evidence>
<dbReference type="EMBL" id="MSCO01000001">
    <property type="protein sequence ID" value="PQJ89905.1"/>
    <property type="molecule type" value="Genomic_DNA"/>
</dbReference>
<feature type="domain" description="LysM" evidence="2">
    <location>
        <begin position="280"/>
        <end position="326"/>
    </location>
</feature>
<feature type="transmembrane region" description="Helical" evidence="1">
    <location>
        <begin position="629"/>
        <end position="647"/>
    </location>
</feature>
<dbReference type="InterPro" id="IPR036779">
    <property type="entry name" value="LysM_dom_sf"/>
</dbReference>
<dbReference type="SUPFAM" id="SSF54106">
    <property type="entry name" value="LysM domain"/>
    <property type="match status" value="1"/>
</dbReference>
<dbReference type="RefSeq" id="WP_105055355.1">
    <property type="nucleotide sequence ID" value="NZ_CAWNRT010000001.1"/>
</dbReference>
<dbReference type="Gene3D" id="3.10.350.10">
    <property type="entry name" value="LysM domain"/>
    <property type="match status" value="1"/>
</dbReference>
<evidence type="ECO:0000259" key="2">
    <source>
        <dbReference type="PROSITE" id="PS51782"/>
    </source>
</evidence>
<dbReference type="OrthoDB" id="5815268at2"/>
<accession>A0A2S7XFI6</accession>
<dbReference type="CDD" id="cd20709">
    <property type="entry name" value="MIX_V"/>
    <property type="match status" value="1"/>
</dbReference>
<sequence length="695" mass="77939">MKVWDEKLEKFVEPVDEATPKFVNAYFPWNEELAKATKVDVPHYEPVKEKQTKTAAFEYSIEITCAQDELNTYQVGVFSLGKTKEEANISAWNKTQNEKGFTLLTASVDVDESKTLSREFFISSGSAMVFDDVKPVKQGVAHATESFIPVKPAVQVGERLGWPTEGYFYHFIDDALVHEYKLMGNGKWAFQVTQSTEHHLTDELLSGHQYSFILLPWKISNSVVARQHLLYLPQKMTTQQLEASTVQWIDENGCLLDINEIVETKKEKAVEREKESNGQVTYVIQSGDTLSGIAYKQGLTLPQLVDLNPQYQGKEDHIQVGDTLVLEEEEADIISSEHTVKINPETGVRETWGEIATQYGLAAKALLDLNSIYEQDPSTLKIGDTLFIGDKEKANETKQARKTLPPVDVTKEKKVFSWANLWSEPQSPTIHPVVATLHKLDSIPKNTTVINVRAKKHGINPKNMYWPAYDFTKEGDDRYFDEVEYTDEITTLAALSKAEFDEFFTNASHVIAAKDFVVGLYPTVKDKLNFLIKNTSMTGVVRIVDGQESVILNHIKAYFPILEKGTLFSASNPQIIKWAFGSTALKGASRFLTLSAPTEIIVGSALNVVNYIVNDELTLRELKIAQWQIVVRLLATAGVVFVAGVMFPTWVASASAGVTFTLASTAVYFIDTQFNEDTFSKGLIEHYLPEELLND</sequence>
<keyword evidence="1" id="KW-0812">Transmembrane</keyword>
<dbReference type="CDD" id="cd00118">
    <property type="entry name" value="LysM"/>
    <property type="match status" value="1"/>
</dbReference>
<name>A0A2S7XFI6_9GAMM</name>
<reference evidence="3 4" key="1">
    <citation type="submission" date="2016-12" db="EMBL/GenBank/DDBJ databases">
        <title>Diversity of luminous bacteria.</title>
        <authorList>
            <person name="Yoshizawa S."/>
            <person name="Kogure K."/>
        </authorList>
    </citation>
    <scope>NUCLEOTIDE SEQUENCE [LARGE SCALE GENOMIC DNA]</scope>
    <source>
        <strain evidence="3 4">ATCC 33715</strain>
    </source>
</reference>
<evidence type="ECO:0000313" key="3">
    <source>
        <dbReference type="EMBL" id="PQJ89905.1"/>
    </source>
</evidence>
<dbReference type="Proteomes" id="UP000239263">
    <property type="component" value="Unassembled WGS sequence"/>
</dbReference>
<protein>
    <recommendedName>
        <fullName evidence="2">LysM domain-containing protein</fullName>
    </recommendedName>
</protein>
<dbReference type="AlphaFoldDB" id="A0A2S7XFI6"/>
<keyword evidence="1" id="KW-0472">Membrane</keyword>
<proteinExistence type="predicted"/>